<proteinExistence type="predicted"/>
<dbReference type="Proteomes" id="UP000653002">
    <property type="component" value="Unassembled WGS sequence"/>
</dbReference>
<organism evidence="1 2">
    <name type="scientific">Xanthomonas citri pv. citri</name>
    <dbReference type="NCBI Taxonomy" id="611301"/>
    <lineage>
        <taxon>Bacteria</taxon>
        <taxon>Pseudomonadati</taxon>
        <taxon>Pseudomonadota</taxon>
        <taxon>Gammaproteobacteria</taxon>
        <taxon>Lysobacterales</taxon>
        <taxon>Lysobacteraceae</taxon>
        <taxon>Xanthomonas</taxon>
    </lineage>
</organism>
<dbReference type="AlphaFoldDB" id="A0A8I0H3L0"/>
<accession>A0A8I0H3L0</accession>
<name>A0A8I0H3L0_XANCI</name>
<sequence length="81" mass="8836">ADYSYAVQKGRERAAEDPRSYFIDDENSVDLFLGYAVAARQLKAQLAEQDVTVDEEHPLLVYIPCGVGGAPGGICFGLKQE</sequence>
<evidence type="ECO:0000313" key="2">
    <source>
        <dbReference type="Proteomes" id="UP000653002"/>
    </source>
</evidence>
<dbReference type="Gene3D" id="3.40.50.1100">
    <property type="match status" value="1"/>
</dbReference>
<protein>
    <submittedName>
        <fullName evidence="1">Pyridoxal-phosphate dependent enzyme</fullName>
    </submittedName>
</protein>
<evidence type="ECO:0000313" key="1">
    <source>
        <dbReference type="EMBL" id="MBD4335870.1"/>
    </source>
</evidence>
<dbReference type="SUPFAM" id="SSF53686">
    <property type="entry name" value="Tryptophan synthase beta subunit-like PLP-dependent enzymes"/>
    <property type="match status" value="1"/>
</dbReference>
<gene>
    <name evidence="1" type="ORF">GUH15_07335</name>
</gene>
<dbReference type="InterPro" id="IPR036052">
    <property type="entry name" value="TrpB-like_PALP_sf"/>
</dbReference>
<feature type="non-terminal residue" evidence="1">
    <location>
        <position position="81"/>
    </location>
</feature>
<comment type="caution">
    <text evidence="1">The sequence shown here is derived from an EMBL/GenBank/DDBJ whole genome shotgun (WGS) entry which is preliminary data.</text>
</comment>
<feature type="non-terminal residue" evidence="1">
    <location>
        <position position="1"/>
    </location>
</feature>
<reference evidence="1" key="1">
    <citation type="submission" date="2020-01" db="EMBL/GenBank/DDBJ databases">
        <authorList>
            <person name="Richard D."/>
        </authorList>
    </citation>
    <scope>NUCLEOTIDE SEQUENCE</scope>
    <source>
        <strain evidence="1">JP541</strain>
    </source>
</reference>
<dbReference type="EMBL" id="JAABFR010000432">
    <property type="protein sequence ID" value="MBD4335870.1"/>
    <property type="molecule type" value="Genomic_DNA"/>
</dbReference>